<organism evidence="10 11">
    <name type="scientific">Frankia nepalensis</name>
    <dbReference type="NCBI Taxonomy" id="1836974"/>
    <lineage>
        <taxon>Bacteria</taxon>
        <taxon>Bacillati</taxon>
        <taxon>Actinomycetota</taxon>
        <taxon>Actinomycetes</taxon>
        <taxon>Frankiales</taxon>
        <taxon>Frankiaceae</taxon>
        <taxon>Frankia</taxon>
    </lineage>
</organism>
<evidence type="ECO:0000256" key="2">
    <source>
        <dbReference type="ARBA" id="ARBA00007935"/>
    </source>
</evidence>
<evidence type="ECO:0000256" key="7">
    <source>
        <dbReference type="ARBA" id="ARBA00023136"/>
    </source>
</evidence>
<sequence length="374" mass="37568">MTAAQTIPPASAAATTTTATPAHPVGRLGGRTTFRLRRPPVSGVLRGRLVAVCAALAALTFAALCGDVMIGDFGLGVGEVLGGIFGTGSPDAVFIVQDLRLPRVLVGLLVGIAFGIGGALLQTITRNPLASPDTIGITAGGTTAVVAGIVLGLESPAGALGLSLAGAVATALAIYLLAWKGGTTGYRIVLVGVAVSWICASLTQFLLARANVYQAQEAVGWLVGNINGRGWENVVPLAVAMAVLVPPVLALHRWAQALQLGDDLARGIGVPVHAARLVLLLAGVCLVAFAAAAAGPVAFVSLAAPQIAQRLAGLAWPPLVASALTGALMVLASDVVARTIVPDTELPVGVVTGVLGAPFLFWLLTRANRIGTGG</sequence>
<feature type="compositionally biased region" description="Low complexity" evidence="8">
    <location>
        <begin position="1"/>
        <end position="22"/>
    </location>
</feature>
<evidence type="ECO:0000256" key="5">
    <source>
        <dbReference type="ARBA" id="ARBA00022692"/>
    </source>
</evidence>
<keyword evidence="6 9" id="KW-1133">Transmembrane helix</keyword>
<feature type="transmembrane region" description="Helical" evidence="9">
    <location>
        <begin position="185"/>
        <end position="207"/>
    </location>
</feature>
<feature type="transmembrane region" description="Helical" evidence="9">
    <location>
        <begin position="275"/>
        <end position="302"/>
    </location>
</feature>
<feature type="transmembrane region" description="Helical" evidence="9">
    <location>
        <begin position="314"/>
        <end position="340"/>
    </location>
</feature>
<dbReference type="RefSeq" id="WP_203004701.1">
    <property type="nucleotide sequence ID" value="NZ_JADWYU010000226.1"/>
</dbReference>
<feature type="transmembrane region" description="Helical" evidence="9">
    <location>
        <begin position="49"/>
        <end position="70"/>
    </location>
</feature>
<evidence type="ECO:0000256" key="8">
    <source>
        <dbReference type="SAM" id="MobiDB-lite"/>
    </source>
</evidence>
<keyword evidence="11" id="KW-1185">Reference proteome</keyword>
<dbReference type="Pfam" id="PF01032">
    <property type="entry name" value="FecCD"/>
    <property type="match status" value="1"/>
</dbReference>
<proteinExistence type="inferred from homology"/>
<dbReference type="AlphaFoldDB" id="A0A937RJJ3"/>
<evidence type="ECO:0000256" key="6">
    <source>
        <dbReference type="ARBA" id="ARBA00022989"/>
    </source>
</evidence>
<evidence type="ECO:0000256" key="3">
    <source>
        <dbReference type="ARBA" id="ARBA00022448"/>
    </source>
</evidence>
<evidence type="ECO:0000256" key="4">
    <source>
        <dbReference type="ARBA" id="ARBA00022475"/>
    </source>
</evidence>
<reference evidence="10" key="1">
    <citation type="submission" date="2020-12" db="EMBL/GenBank/DDBJ databases">
        <title>Genomic characterization of non-nitrogen-fixing Frankia strains.</title>
        <authorList>
            <person name="Carlos-Shanley C."/>
            <person name="Guerra T."/>
            <person name="Hahn D."/>
        </authorList>
    </citation>
    <scope>NUCLEOTIDE SEQUENCE</scope>
    <source>
        <strain evidence="10">CN6</strain>
    </source>
</reference>
<evidence type="ECO:0000313" key="11">
    <source>
        <dbReference type="Proteomes" id="UP000604475"/>
    </source>
</evidence>
<feature type="transmembrane region" description="Helical" evidence="9">
    <location>
        <begin position="234"/>
        <end position="255"/>
    </location>
</feature>
<dbReference type="PANTHER" id="PTHR30472">
    <property type="entry name" value="FERRIC ENTEROBACTIN TRANSPORT SYSTEM PERMEASE PROTEIN"/>
    <property type="match status" value="1"/>
</dbReference>
<name>A0A937RJJ3_9ACTN</name>
<feature type="transmembrane region" description="Helical" evidence="9">
    <location>
        <begin position="134"/>
        <end position="153"/>
    </location>
</feature>
<keyword evidence="3" id="KW-0813">Transport</keyword>
<keyword evidence="4" id="KW-1003">Cell membrane</keyword>
<comment type="similarity">
    <text evidence="2">Belongs to the binding-protein-dependent transport system permease family. FecCD subfamily.</text>
</comment>
<dbReference type="Proteomes" id="UP000604475">
    <property type="component" value="Unassembled WGS sequence"/>
</dbReference>
<dbReference type="GO" id="GO:0022857">
    <property type="term" value="F:transmembrane transporter activity"/>
    <property type="evidence" value="ECO:0007669"/>
    <property type="project" value="InterPro"/>
</dbReference>
<comment type="subcellular location">
    <subcellularLocation>
        <location evidence="1">Cell membrane</location>
        <topology evidence="1">Multi-pass membrane protein</topology>
    </subcellularLocation>
</comment>
<dbReference type="GO" id="GO:0033214">
    <property type="term" value="P:siderophore-iron import into cell"/>
    <property type="evidence" value="ECO:0007669"/>
    <property type="project" value="TreeGrafter"/>
</dbReference>
<dbReference type="InterPro" id="IPR037294">
    <property type="entry name" value="ABC_BtuC-like"/>
</dbReference>
<dbReference type="PANTHER" id="PTHR30472:SF24">
    <property type="entry name" value="FERRIC ENTEROBACTIN TRANSPORT SYSTEM PERMEASE PROTEIN FEPG"/>
    <property type="match status" value="1"/>
</dbReference>
<protein>
    <submittedName>
        <fullName evidence="10">Iron ABC transporter permease</fullName>
    </submittedName>
</protein>
<gene>
    <name evidence="10" type="ORF">I7412_23190</name>
</gene>
<evidence type="ECO:0000313" key="10">
    <source>
        <dbReference type="EMBL" id="MBL7630019.1"/>
    </source>
</evidence>
<accession>A0A937RJJ3</accession>
<feature type="transmembrane region" description="Helical" evidence="9">
    <location>
        <begin position="104"/>
        <end position="122"/>
    </location>
</feature>
<dbReference type="InterPro" id="IPR000522">
    <property type="entry name" value="ABC_transptr_permease_BtuC"/>
</dbReference>
<comment type="caution">
    <text evidence="10">The sequence shown here is derived from an EMBL/GenBank/DDBJ whole genome shotgun (WGS) entry which is preliminary data.</text>
</comment>
<evidence type="ECO:0000256" key="1">
    <source>
        <dbReference type="ARBA" id="ARBA00004651"/>
    </source>
</evidence>
<dbReference type="GO" id="GO:0005886">
    <property type="term" value="C:plasma membrane"/>
    <property type="evidence" value="ECO:0007669"/>
    <property type="project" value="UniProtKB-SubCell"/>
</dbReference>
<keyword evidence="5 9" id="KW-0812">Transmembrane</keyword>
<dbReference type="EMBL" id="JAEACQ010000241">
    <property type="protein sequence ID" value="MBL7630019.1"/>
    <property type="molecule type" value="Genomic_DNA"/>
</dbReference>
<feature type="region of interest" description="Disordered" evidence="8">
    <location>
        <begin position="1"/>
        <end position="31"/>
    </location>
</feature>
<dbReference type="SUPFAM" id="SSF81345">
    <property type="entry name" value="ABC transporter involved in vitamin B12 uptake, BtuC"/>
    <property type="match status" value="1"/>
</dbReference>
<dbReference type="CDD" id="cd06550">
    <property type="entry name" value="TM_ABC_iron-siderophores_like"/>
    <property type="match status" value="1"/>
</dbReference>
<keyword evidence="7 9" id="KW-0472">Membrane</keyword>
<feature type="transmembrane region" description="Helical" evidence="9">
    <location>
        <begin position="160"/>
        <end position="179"/>
    </location>
</feature>
<evidence type="ECO:0000256" key="9">
    <source>
        <dbReference type="SAM" id="Phobius"/>
    </source>
</evidence>
<dbReference type="Gene3D" id="1.10.3470.10">
    <property type="entry name" value="ABC transporter involved in vitamin B12 uptake, BtuC"/>
    <property type="match status" value="1"/>
</dbReference>
<feature type="transmembrane region" description="Helical" evidence="9">
    <location>
        <begin position="346"/>
        <end position="364"/>
    </location>
</feature>